<keyword evidence="2" id="KW-0238">DNA-binding</keyword>
<keyword evidence="4" id="KW-0539">Nucleus</keyword>
<evidence type="ECO:0000256" key="3">
    <source>
        <dbReference type="ARBA" id="ARBA00023163"/>
    </source>
</evidence>
<organism evidence="6 7">
    <name type="scientific">Brassica cretica</name>
    <name type="common">Mustard</name>
    <dbReference type="NCBI Taxonomy" id="69181"/>
    <lineage>
        <taxon>Eukaryota</taxon>
        <taxon>Viridiplantae</taxon>
        <taxon>Streptophyta</taxon>
        <taxon>Embryophyta</taxon>
        <taxon>Tracheophyta</taxon>
        <taxon>Spermatophyta</taxon>
        <taxon>Magnoliopsida</taxon>
        <taxon>eudicotyledons</taxon>
        <taxon>Gunneridae</taxon>
        <taxon>Pentapetalae</taxon>
        <taxon>rosids</taxon>
        <taxon>malvids</taxon>
        <taxon>Brassicales</taxon>
        <taxon>Brassicaceae</taxon>
        <taxon>Brassiceae</taxon>
        <taxon>Brassica</taxon>
    </lineage>
</organism>
<dbReference type="InterPro" id="IPR036093">
    <property type="entry name" value="NAC_dom_sf"/>
</dbReference>
<keyword evidence="1" id="KW-0805">Transcription regulation</keyword>
<evidence type="ECO:0000256" key="2">
    <source>
        <dbReference type="ARBA" id="ARBA00023125"/>
    </source>
</evidence>
<evidence type="ECO:0000313" key="6">
    <source>
        <dbReference type="EMBL" id="KAF3598363.1"/>
    </source>
</evidence>
<gene>
    <name evidence="6" type="ORF">F2Q69_00036728</name>
</gene>
<comment type="caution">
    <text evidence="6">The sequence shown here is derived from an EMBL/GenBank/DDBJ whole genome shotgun (WGS) entry which is preliminary data.</text>
</comment>
<protein>
    <recommendedName>
        <fullName evidence="5">NAC domain-containing protein</fullName>
    </recommendedName>
</protein>
<dbReference type="PROSITE" id="PS51005">
    <property type="entry name" value="NAC"/>
    <property type="match status" value="1"/>
</dbReference>
<sequence>MTMIYPPEDETVGYYLKMMLDKRNKWPSNFLRSEDVYCVNPRTHFNTQEPLILHDGRYLFVNRTESSGKTDGCDSGCWRIMGRDKLIKSEKSEEILGFKKVFKFCEKNEEKPKSFFKFSWEKAEEKEKKRARDKRVWVMEEYRLASKWKQDYVICKIRLLNPNPLEFIWEKAEEKEKKRARDKRVWVMEEYRLASKWKQDYVICKIRLLNPNPLEFMLSNHVRG</sequence>
<dbReference type="AlphaFoldDB" id="A0A8S9SDX6"/>
<dbReference type="PANTHER" id="PTHR31124">
    <property type="entry name" value="APICAL MERISTEM FORMATION PROTEIN-RELATED-RELATED"/>
    <property type="match status" value="1"/>
</dbReference>
<evidence type="ECO:0000256" key="1">
    <source>
        <dbReference type="ARBA" id="ARBA00023015"/>
    </source>
</evidence>
<dbReference type="Gene3D" id="2.170.150.80">
    <property type="entry name" value="NAC domain"/>
    <property type="match status" value="1"/>
</dbReference>
<proteinExistence type="predicted"/>
<dbReference type="PANTHER" id="PTHR31124:SF10">
    <property type="entry name" value="(RAPE) HYPOTHETICAL PROTEIN"/>
    <property type="match status" value="1"/>
</dbReference>
<reference evidence="6" key="1">
    <citation type="submission" date="2019-12" db="EMBL/GenBank/DDBJ databases">
        <title>Genome sequencing and annotation of Brassica cretica.</title>
        <authorList>
            <person name="Studholme D.J."/>
            <person name="Sarris P."/>
        </authorList>
    </citation>
    <scope>NUCLEOTIDE SEQUENCE</scope>
    <source>
        <strain evidence="6">PFS-109/04</strain>
        <tissue evidence="6">Leaf</tissue>
    </source>
</reference>
<accession>A0A8S9SDX6</accession>
<dbReference type="GO" id="GO:0006355">
    <property type="term" value="P:regulation of DNA-templated transcription"/>
    <property type="evidence" value="ECO:0007669"/>
    <property type="project" value="InterPro"/>
</dbReference>
<keyword evidence="3" id="KW-0804">Transcription</keyword>
<name>A0A8S9SDX6_BRACR</name>
<evidence type="ECO:0000256" key="4">
    <source>
        <dbReference type="ARBA" id="ARBA00023242"/>
    </source>
</evidence>
<dbReference type="InterPro" id="IPR003441">
    <property type="entry name" value="NAC-dom"/>
</dbReference>
<evidence type="ECO:0000259" key="5">
    <source>
        <dbReference type="PROSITE" id="PS51005"/>
    </source>
</evidence>
<feature type="domain" description="NAC" evidence="5">
    <location>
        <begin position="1"/>
        <end position="160"/>
    </location>
</feature>
<dbReference type="Pfam" id="PF02365">
    <property type="entry name" value="NAM"/>
    <property type="match status" value="1"/>
</dbReference>
<evidence type="ECO:0000313" key="7">
    <source>
        <dbReference type="Proteomes" id="UP000712600"/>
    </source>
</evidence>
<dbReference type="SUPFAM" id="SSF101941">
    <property type="entry name" value="NAC domain"/>
    <property type="match status" value="2"/>
</dbReference>
<dbReference type="GO" id="GO:0003677">
    <property type="term" value="F:DNA binding"/>
    <property type="evidence" value="ECO:0007669"/>
    <property type="project" value="UniProtKB-KW"/>
</dbReference>
<dbReference type="EMBL" id="QGKX02000004">
    <property type="protein sequence ID" value="KAF3598363.1"/>
    <property type="molecule type" value="Genomic_DNA"/>
</dbReference>
<dbReference type="Proteomes" id="UP000712600">
    <property type="component" value="Unassembled WGS sequence"/>
</dbReference>